<protein>
    <submittedName>
        <fullName evidence="1">Uncharacterized protein</fullName>
    </submittedName>
</protein>
<reference evidence="1 2" key="1">
    <citation type="journal article" date="2009" name="Stand. Genomic Sci.">
        <title>Complete genome sequence of Rhodothermus marinus type strain (R-10).</title>
        <authorList>
            <person name="Nolan M."/>
            <person name="Tindall B.J."/>
            <person name="Pomrenke H."/>
            <person name="Lapidus A."/>
            <person name="Copeland A."/>
            <person name="Glavina Del Rio T."/>
            <person name="Lucas S."/>
            <person name="Chen F."/>
            <person name="Tice H."/>
            <person name="Cheng J.F."/>
            <person name="Saunders E."/>
            <person name="Han C."/>
            <person name="Bruce D."/>
            <person name="Goodwin L."/>
            <person name="Chain P."/>
            <person name="Pitluck S."/>
            <person name="Ovchinikova G."/>
            <person name="Pati A."/>
            <person name="Ivanova N."/>
            <person name="Mavromatis K."/>
            <person name="Chen A."/>
            <person name="Palaniappan K."/>
            <person name="Land M."/>
            <person name="Hauser L."/>
            <person name="Chang Y.J."/>
            <person name="Jeffries C.D."/>
            <person name="Brettin T."/>
            <person name="Goker M."/>
            <person name="Bristow J."/>
            <person name="Eisen J.A."/>
            <person name="Markowitz V."/>
            <person name="Hugenholtz P."/>
            <person name="Kyrpides N.C."/>
            <person name="Klenk H.P."/>
            <person name="Detter J.C."/>
        </authorList>
    </citation>
    <scope>NUCLEOTIDE SEQUENCE [LARGE SCALE GENOMIC DNA]</scope>
    <source>
        <strain evidence="2">ATCC 43812 / DSM 4252 / R-10</strain>
        <plasmid evidence="1">pRMAR01</plasmid>
    </source>
</reference>
<accession>D0MKL5</accession>
<geneLocation type="plasmid" evidence="1 2">
    <name>pRMAR01</name>
</geneLocation>
<sequence length="88" mass="9691">MDSKPTYFAVEAYLTPDSHSDVRLLEALSWDLPEGTLLLGDRAYNNYRLEDELHPAASAVQKAIEAGGSSLCSLCTAALAALHRKRWQ</sequence>
<evidence type="ECO:0000313" key="1">
    <source>
        <dbReference type="EMBL" id="ACY49679.1"/>
    </source>
</evidence>
<dbReference type="KEGG" id="rmr:Rmar_2811"/>
<gene>
    <name evidence="1" type="ordered locus">Rmar_2811</name>
</gene>
<keyword evidence="1" id="KW-0614">Plasmid</keyword>
<dbReference type="HOGENOM" id="CLU_2466962_0_0_10"/>
<evidence type="ECO:0000313" key="2">
    <source>
        <dbReference type="Proteomes" id="UP000002221"/>
    </source>
</evidence>
<proteinExistence type="predicted"/>
<name>D0MKL5_RHOM4</name>
<organism evidence="1 2">
    <name type="scientific">Rhodothermus marinus (strain ATCC 43812 / DSM 4252 / R-10)</name>
    <name type="common">Rhodothermus obamensis</name>
    <dbReference type="NCBI Taxonomy" id="518766"/>
    <lineage>
        <taxon>Bacteria</taxon>
        <taxon>Pseudomonadati</taxon>
        <taxon>Rhodothermota</taxon>
        <taxon>Rhodothermia</taxon>
        <taxon>Rhodothermales</taxon>
        <taxon>Rhodothermaceae</taxon>
        <taxon>Rhodothermus</taxon>
    </lineage>
</organism>
<dbReference type="Proteomes" id="UP000002221">
    <property type="component" value="Plasmid pRMAR01"/>
</dbReference>
<keyword evidence="2" id="KW-1185">Reference proteome</keyword>
<dbReference type="AlphaFoldDB" id="D0MKL5"/>
<dbReference type="EMBL" id="CP001808">
    <property type="protein sequence ID" value="ACY49679.1"/>
    <property type="molecule type" value="Genomic_DNA"/>
</dbReference>